<dbReference type="AlphaFoldDB" id="A0A5C4VA06"/>
<name>A0A5C4VA06_9ACTN</name>
<dbReference type="PANTHER" id="PTHR44936">
    <property type="entry name" value="SENSOR PROTEIN CREC"/>
    <property type="match status" value="1"/>
</dbReference>
<keyword evidence="4" id="KW-0597">Phosphoprotein</keyword>
<dbReference type="InterPro" id="IPR014720">
    <property type="entry name" value="dsRBD_dom"/>
</dbReference>
<dbReference type="InterPro" id="IPR005467">
    <property type="entry name" value="His_kinase_dom"/>
</dbReference>
<evidence type="ECO:0000259" key="12">
    <source>
        <dbReference type="PROSITE" id="PS50142"/>
    </source>
</evidence>
<keyword evidence="6" id="KW-0418">Kinase</keyword>
<dbReference type="OrthoDB" id="4567607at2"/>
<sequence>MVMRTDDFVSPTGQPRLGVLAGLGAGRPGKIDIAIDALLSLGLSDPGPELFGGLRAALIHRSFLHEHQDLFPGLTRGLLSTLQRLGMEYVRKQAAVEIFRRGGAQTAGSLSKEVSRVPSGVQSWATQQEWISQSCSVGRSLEGGPLPERLVADLCYQVIGVLCLAGEAAVAAALVSRVIAVEDESMGIGDPKTELQERLKNGSVSYEYQREGPDHGATFRAVATDDRGRCGVGVGPNKKRASQEAALDFLQRHVPEAFSTRKVTVARAAAAEIPTNQAHTRMVRRLQKLFSLPATACPLLSQALIHSSWAYEHRGVLSACHQQDNQVLGFIGSQVLNYEHALAGTRHALFNPPDAATNLTTLNEVHANAFRHAGLASGLLLGAGQASIGISTETGSNAFQAVIGAVFAATGFPESLRSRWPQEWEPVWRMVASEIPREMDPTTLLQRATSAMKLTFDFSYRSSGPGHAMQQRATAILSSAELGAETRIEGTWIIGKPRAKHQASQAVLKILDQLAKRQPAKALRSENENFRAVGRFLLAHQVAFLAANRAPVRRWVDARLFGMHWATSPADLLSWAQEADEVIAGIAGCNPSVSNVEHAFRAASELASSPQDAVEPEMAALLNILEQLHTPESLTTDQLQRLMQLAELCRCLGSDDLGVDFRELADDWQLLHRNGLLLPRFLPSVRLSGRERAVLDAGVSAVLAPDTQASVEVLRSHPLRLRFLSGAPLDLTAVRRMCTLWSGVCRTANLEPNECGIDATIFTTADSASAGPITSAARAALQPAALPYQAAVADLLHDLKNQLVAARLASCTTADTRTAHLQQQLTASRHLDQAHALTARLRSTTSLLGPAGTESVDIGSFLRQYSAGVLTRLPGRISLSIPDATHSVRVALDQGGLTAILDNLVGNAIEALSNGGSITLEWTADDDEAVVEITDDGPGLPPEVSAALEAGDRVRSTKPGGNGLGLLGVRSLLNRVGGELANVPAPSGTGTAWLVTLPIVPTAIREHL</sequence>
<feature type="domain" description="RNase III" evidence="12">
    <location>
        <begin position="283"/>
        <end position="338"/>
    </location>
</feature>
<proteinExistence type="inferred from homology"/>
<dbReference type="Pfam" id="PF00035">
    <property type="entry name" value="dsrm"/>
    <property type="match status" value="1"/>
</dbReference>
<evidence type="ECO:0000256" key="7">
    <source>
        <dbReference type="ARBA" id="ARBA00022884"/>
    </source>
</evidence>
<dbReference type="Pfam" id="PF02518">
    <property type="entry name" value="HATPase_c"/>
    <property type="match status" value="1"/>
</dbReference>
<keyword evidence="7 9" id="KW-0694">RNA-binding</keyword>
<dbReference type="PROSITE" id="PS50137">
    <property type="entry name" value="DS_RBD"/>
    <property type="match status" value="1"/>
</dbReference>
<feature type="domain" description="DRBM" evidence="11">
    <location>
        <begin position="190"/>
        <end position="255"/>
    </location>
</feature>
<keyword evidence="14" id="KW-1185">Reference proteome</keyword>
<dbReference type="Proteomes" id="UP000311713">
    <property type="component" value="Unassembled WGS sequence"/>
</dbReference>
<dbReference type="InterPro" id="IPR003594">
    <property type="entry name" value="HATPase_dom"/>
</dbReference>
<evidence type="ECO:0000259" key="11">
    <source>
        <dbReference type="PROSITE" id="PS50137"/>
    </source>
</evidence>
<evidence type="ECO:0000256" key="2">
    <source>
        <dbReference type="ARBA" id="ARBA00010183"/>
    </source>
</evidence>
<gene>
    <name evidence="13" type="ORF">FH715_04980</name>
</gene>
<evidence type="ECO:0000256" key="3">
    <source>
        <dbReference type="ARBA" id="ARBA00012438"/>
    </source>
</evidence>
<dbReference type="CDD" id="cd00075">
    <property type="entry name" value="HATPase"/>
    <property type="match status" value="1"/>
</dbReference>
<evidence type="ECO:0000256" key="9">
    <source>
        <dbReference type="PROSITE-ProRule" id="PRU00266"/>
    </source>
</evidence>
<feature type="domain" description="Histidine kinase" evidence="10">
    <location>
        <begin position="794"/>
        <end position="1001"/>
    </location>
</feature>
<comment type="catalytic activity">
    <reaction evidence="1">
        <text>ATP + protein L-histidine = ADP + protein N-phospho-L-histidine.</text>
        <dbReference type="EC" id="2.7.13.3"/>
    </reaction>
</comment>
<keyword evidence="8" id="KW-0902">Two-component regulatory system</keyword>
<dbReference type="Gene3D" id="3.30.565.10">
    <property type="entry name" value="Histidine kinase-like ATPase, C-terminal domain"/>
    <property type="match status" value="1"/>
</dbReference>
<dbReference type="Gene3D" id="3.30.160.20">
    <property type="match status" value="1"/>
</dbReference>
<dbReference type="InterPro" id="IPR036890">
    <property type="entry name" value="HATPase_C_sf"/>
</dbReference>
<dbReference type="InterPro" id="IPR050980">
    <property type="entry name" value="2C_sensor_his_kinase"/>
</dbReference>
<comment type="caution">
    <text evidence="13">The sequence shown here is derived from an EMBL/GenBank/DDBJ whole genome shotgun (WGS) entry which is preliminary data.</text>
</comment>
<protein>
    <recommendedName>
        <fullName evidence="3">histidine kinase</fullName>
        <ecNumber evidence="3">2.7.13.3</ecNumber>
    </recommendedName>
</protein>
<dbReference type="SUPFAM" id="SSF54768">
    <property type="entry name" value="dsRNA-binding domain-like"/>
    <property type="match status" value="1"/>
</dbReference>
<dbReference type="InterPro" id="IPR036389">
    <property type="entry name" value="RNase_III_sf"/>
</dbReference>
<dbReference type="GO" id="GO:0004673">
    <property type="term" value="F:protein histidine kinase activity"/>
    <property type="evidence" value="ECO:0007669"/>
    <property type="project" value="UniProtKB-EC"/>
</dbReference>
<dbReference type="GO" id="GO:0003723">
    <property type="term" value="F:RNA binding"/>
    <property type="evidence" value="ECO:0007669"/>
    <property type="project" value="UniProtKB-UniRule"/>
</dbReference>
<reference evidence="13 14" key="1">
    <citation type="submission" date="2019-06" db="EMBL/GenBank/DDBJ databases">
        <title>Draft genome of Streptomyces sedi sp. JCM16909.</title>
        <authorList>
            <person name="Klykleung N."/>
            <person name="Tanasupawat S."/>
            <person name="Kudo T."/>
            <person name="Yuki M."/>
            <person name="Ohkuma M."/>
        </authorList>
    </citation>
    <scope>NUCLEOTIDE SEQUENCE [LARGE SCALE GENOMIC DNA]</scope>
    <source>
        <strain evidence="13 14">JCM 16909</strain>
    </source>
</reference>
<organism evidence="13 14">
    <name type="scientific">Streptomyces sedi</name>
    <dbReference type="NCBI Taxonomy" id="555059"/>
    <lineage>
        <taxon>Bacteria</taxon>
        <taxon>Bacillati</taxon>
        <taxon>Actinomycetota</taxon>
        <taxon>Actinomycetes</taxon>
        <taxon>Kitasatosporales</taxon>
        <taxon>Streptomycetaceae</taxon>
        <taxon>Streptomyces</taxon>
    </lineage>
</organism>
<evidence type="ECO:0000256" key="4">
    <source>
        <dbReference type="ARBA" id="ARBA00022553"/>
    </source>
</evidence>
<dbReference type="Gene3D" id="1.10.1520.10">
    <property type="entry name" value="Ribonuclease III domain"/>
    <property type="match status" value="1"/>
</dbReference>
<evidence type="ECO:0000256" key="5">
    <source>
        <dbReference type="ARBA" id="ARBA00022679"/>
    </source>
</evidence>
<keyword evidence="5" id="KW-0808">Transferase</keyword>
<dbReference type="InterPro" id="IPR000999">
    <property type="entry name" value="RNase_III_dom"/>
</dbReference>
<dbReference type="EMBL" id="VDGT01000003">
    <property type="protein sequence ID" value="TNM32687.1"/>
    <property type="molecule type" value="Genomic_DNA"/>
</dbReference>
<comment type="similarity">
    <text evidence="2">Belongs to the ribonuclease III family.</text>
</comment>
<evidence type="ECO:0000313" key="13">
    <source>
        <dbReference type="EMBL" id="TNM32687.1"/>
    </source>
</evidence>
<dbReference type="SMART" id="SM00387">
    <property type="entry name" value="HATPase_c"/>
    <property type="match status" value="1"/>
</dbReference>
<dbReference type="EC" id="2.7.13.3" evidence="3"/>
<evidence type="ECO:0000256" key="6">
    <source>
        <dbReference type="ARBA" id="ARBA00022777"/>
    </source>
</evidence>
<evidence type="ECO:0000256" key="8">
    <source>
        <dbReference type="ARBA" id="ARBA00023012"/>
    </source>
</evidence>
<accession>A0A5C4VA06</accession>
<dbReference type="PROSITE" id="PS50109">
    <property type="entry name" value="HIS_KIN"/>
    <property type="match status" value="1"/>
</dbReference>
<dbReference type="GO" id="GO:0006396">
    <property type="term" value="P:RNA processing"/>
    <property type="evidence" value="ECO:0007669"/>
    <property type="project" value="InterPro"/>
</dbReference>
<evidence type="ECO:0000313" key="14">
    <source>
        <dbReference type="Proteomes" id="UP000311713"/>
    </source>
</evidence>
<dbReference type="CDD" id="cd10845">
    <property type="entry name" value="DSRM_RNAse_III_family"/>
    <property type="match status" value="1"/>
</dbReference>
<dbReference type="SUPFAM" id="SSF69065">
    <property type="entry name" value="RNase III domain-like"/>
    <property type="match status" value="1"/>
</dbReference>
<evidence type="ECO:0000256" key="1">
    <source>
        <dbReference type="ARBA" id="ARBA00000085"/>
    </source>
</evidence>
<dbReference type="SUPFAM" id="SSF55874">
    <property type="entry name" value="ATPase domain of HSP90 chaperone/DNA topoisomerase II/histidine kinase"/>
    <property type="match status" value="1"/>
</dbReference>
<dbReference type="GO" id="GO:0004525">
    <property type="term" value="F:ribonuclease III activity"/>
    <property type="evidence" value="ECO:0007669"/>
    <property type="project" value="InterPro"/>
</dbReference>
<dbReference type="PANTHER" id="PTHR44936:SF9">
    <property type="entry name" value="SENSOR PROTEIN CREC"/>
    <property type="match status" value="1"/>
</dbReference>
<dbReference type="GO" id="GO:0000160">
    <property type="term" value="P:phosphorelay signal transduction system"/>
    <property type="evidence" value="ECO:0007669"/>
    <property type="project" value="UniProtKB-KW"/>
</dbReference>
<dbReference type="InterPro" id="IPR004358">
    <property type="entry name" value="Sig_transdc_His_kin-like_C"/>
</dbReference>
<dbReference type="PRINTS" id="PR00344">
    <property type="entry name" value="BCTRLSENSOR"/>
</dbReference>
<dbReference type="PROSITE" id="PS50142">
    <property type="entry name" value="RNASE_3_2"/>
    <property type="match status" value="1"/>
</dbReference>
<evidence type="ECO:0000259" key="10">
    <source>
        <dbReference type="PROSITE" id="PS50109"/>
    </source>
</evidence>
<dbReference type="SMART" id="SM00358">
    <property type="entry name" value="DSRM"/>
    <property type="match status" value="2"/>
</dbReference>